<evidence type="ECO:0000313" key="3">
    <source>
        <dbReference type="EMBL" id="KAI9195983.1"/>
    </source>
</evidence>
<sequence>MRKLLNEIYSNVDDSSDESSSSSSEKSSGEKSEVNPEFDISKNENENEIFRIKFKKFLKRATRIVAKLKEENSSLRDALNMTIDDNKTISQFTIRSTRNASDRTLTLSEWNCKQGNRTLEEYIDEFIHLNSWNLLPDNENMQITRFLGGLKREIQDQMKMLNSFTLGQAFDLARKAEEPFRAPPVLARFTNQQFQAGPSRVTTPNEPAVEASGVKNRPKRVVPQQSPNLDARPIPSLCYKCHQPRHRSNQCQQRPGVNFVEGDYHEAEIVDGIEEDREDDFTGMVEQ</sequence>
<evidence type="ECO:0000256" key="2">
    <source>
        <dbReference type="SAM" id="MobiDB-lite"/>
    </source>
</evidence>
<accession>A0AAD5JDM6</accession>
<feature type="compositionally biased region" description="Basic and acidic residues" evidence="2">
    <location>
        <begin position="27"/>
        <end position="40"/>
    </location>
</feature>
<feature type="coiled-coil region" evidence="1">
    <location>
        <begin position="58"/>
        <end position="85"/>
    </location>
</feature>
<feature type="region of interest" description="Disordered" evidence="2">
    <location>
        <begin position="1"/>
        <end position="40"/>
    </location>
</feature>
<feature type="region of interest" description="Disordered" evidence="2">
    <location>
        <begin position="197"/>
        <end position="228"/>
    </location>
</feature>
<evidence type="ECO:0000313" key="4">
    <source>
        <dbReference type="Proteomes" id="UP001064489"/>
    </source>
</evidence>
<evidence type="ECO:0000256" key="1">
    <source>
        <dbReference type="SAM" id="Coils"/>
    </source>
</evidence>
<organism evidence="3 4">
    <name type="scientific">Acer negundo</name>
    <name type="common">Box elder</name>
    <dbReference type="NCBI Taxonomy" id="4023"/>
    <lineage>
        <taxon>Eukaryota</taxon>
        <taxon>Viridiplantae</taxon>
        <taxon>Streptophyta</taxon>
        <taxon>Embryophyta</taxon>
        <taxon>Tracheophyta</taxon>
        <taxon>Spermatophyta</taxon>
        <taxon>Magnoliopsida</taxon>
        <taxon>eudicotyledons</taxon>
        <taxon>Gunneridae</taxon>
        <taxon>Pentapetalae</taxon>
        <taxon>rosids</taxon>
        <taxon>malvids</taxon>
        <taxon>Sapindales</taxon>
        <taxon>Sapindaceae</taxon>
        <taxon>Hippocastanoideae</taxon>
        <taxon>Acereae</taxon>
        <taxon>Acer</taxon>
    </lineage>
</organism>
<proteinExistence type="predicted"/>
<evidence type="ECO:0008006" key="5">
    <source>
        <dbReference type="Google" id="ProtNLM"/>
    </source>
</evidence>
<keyword evidence="4" id="KW-1185">Reference proteome</keyword>
<reference evidence="3" key="1">
    <citation type="journal article" date="2022" name="Plant J.">
        <title>Strategies of tolerance reflected in two North American maple genomes.</title>
        <authorList>
            <person name="McEvoy S.L."/>
            <person name="Sezen U.U."/>
            <person name="Trouern-Trend A."/>
            <person name="McMahon S.M."/>
            <person name="Schaberg P.G."/>
            <person name="Yang J."/>
            <person name="Wegrzyn J.L."/>
            <person name="Swenson N.G."/>
        </authorList>
    </citation>
    <scope>NUCLEOTIDE SEQUENCE</scope>
    <source>
        <strain evidence="3">91603</strain>
    </source>
</reference>
<dbReference type="AlphaFoldDB" id="A0AAD5JDM6"/>
<dbReference type="Proteomes" id="UP001064489">
    <property type="component" value="Chromosome 1"/>
</dbReference>
<name>A0AAD5JDM6_ACENE</name>
<reference evidence="3" key="2">
    <citation type="submission" date="2023-02" db="EMBL/GenBank/DDBJ databases">
        <authorList>
            <person name="Swenson N.G."/>
            <person name="Wegrzyn J.L."/>
            <person name="Mcevoy S.L."/>
        </authorList>
    </citation>
    <scope>NUCLEOTIDE SEQUENCE</scope>
    <source>
        <strain evidence="3">91603</strain>
        <tissue evidence="3">Leaf</tissue>
    </source>
</reference>
<gene>
    <name evidence="3" type="ORF">LWI28_020027</name>
</gene>
<dbReference type="EMBL" id="JAJSOW010000003">
    <property type="protein sequence ID" value="KAI9195983.1"/>
    <property type="molecule type" value="Genomic_DNA"/>
</dbReference>
<protein>
    <recommendedName>
        <fullName evidence="5">CCHC-type domain-containing protein</fullName>
    </recommendedName>
</protein>
<keyword evidence="1" id="KW-0175">Coiled coil</keyword>
<comment type="caution">
    <text evidence="3">The sequence shown here is derived from an EMBL/GenBank/DDBJ whole genome shotgun (WGS) entry which is preliminary data.</text>
</comment>